<dbReference type="SUPFAM" id="SSF48317">
    <property type="entry name" value="Acid phosphatase/Vanadium-dependent haloperoxidase"/>
    <property type="match status" value="1"/>
</dbReference>
<feature type="transmembrane region" description="Helical" evidence="7">
    <location>
        <begin position="34"/>
        <end position="58"/>
    </location>
</feature>
<comment type="subcellular location">
    <subcellularLocation>
        <location evidence="1">Cell membrane</location>
        <topology evidence="1">Multi-pass membrane protein</topology>
    </subcellularLocation>
</comment>
<dbReference type="Gene3D" id="1.20.144.10">
    <property type="entry name" value="Phosphatidic acid phosphatase type 2/haloperoxidase"/>
    <property type="match status" value="1"/>
</dbReference>
<evidence type="ECO:0000313" key="10">
    <source>
        <dbReference type="Proteomes" id="UP000501452"/>
    </source>
</evidence>
<evidence type="ECO:0000259" key="8">
    <source>
        <dbReference type="SMART" id="SM00014"/>
    </source>
</evidence>
<evidence type="ECO:0000256" key="5">
    <source>
        <dbReference type="ARBA" id="ARBA00022989"/>
    </source>
</evidence>
<keyword evidence="3 7" id="KW-0812">Transmembrane</keyword>
<dbReference type="PANTHER" id="PTHR14969">
    <property type="entry name" value="SPHINGOSINE-1-PHOSPHATE PHOSPHOHYDROLASE"/>
    <property type="match status" value="1"/>
</dbReference>
<dbReference type="GO" id="GO:0016787">
    <property type="term" value="F:hydrolase activity"/>
    <property type="evidence" value="ECO:0007669"/>
    <property type="project" value="UniProtKB-KW"/>
</dbReference>
<accession>A0A6G8QBH4</accession>
<evidence type="ECO:0000256" key="4">
    <source>
        <dbReference type="ARBA" id="ARBA00022801"/>
    </source>
</evidence>
<feature type="transmembrane region" description="Helical" evidence="7">
    <location>
        <begin position="156"/>
        <end position="177"/>
    </location>
</feature>
<reference evidence="9 10" key="1">
    <citation type="submission" date="2019-10" db="EMBL/GenBank/DDBJ databases">
        <title>Rubrobacter sp nov SCSIO 52090 isolated from a deep-sea sediment in the South China Sea.</title>
        <authorList>
            <person name="Chen R.W."/>
        </authorList>
    </citation>
    <scope>NUCLEOTIDE SEQUENCE [LARGE SCALE GENOMIC DNA]</scope>
    <source>
        <strain evidence="9 10">SCSIO 52909</strain>
    </source>
</reference>
<protein>
    <submittedName>
        <fullName evidence="9">Phosphatase PAP2 family protein</fullName>
    </submittedName>
</protein>
<evidence type="ECO:0000256" key="7">
    <source>
        <dbReference type="SAM" id="Phobius"/>
    </source>
</evidence>
<dbReference type="SMART" id="SM00014">
    <property type="entry name" value="acidPPc"/>
    <property type="match status" value="1"/>
</dbReference>
<keyword evidence="4" id="KW-0378">Hydrolase</keyword>
<dbReference type="EMBL" id="CP045119">
    <property type="protein sequence ID" value="QIN83788.1"/>
    <property type="molecule type" value="Genomic_DNA"/>
</dbReference>
<gene>
    <name evidence="9" type="ORF">GBA63_14950</name>
</gene>
<proteinExistence type="predicted"/>
<evidence type="ECO:0000256" key="1">
    <source>
        <dbReference type="ARBA" id="ARBA00004651"/>
    </source>
</evidence>
<keyword evidence="2" id="KW-1003">Cell membrane</keyword>
<dbReference type="InterPro" id="IPR000326">
    <property type="entry name" value="PAP2/HPO"/>
</dbReference>
<sequence>MLKGLARGIRDLDRAAFRAIFGLKWPPLTAVLRFFTLVGTAGFIWGSFAAAAFVFTGFRLPNLLIPWAAVAGSWTLAEGAKYFFDRARPFIWDTGIAPLVKTPSSSSFPSGHSATAAAGALTLSVVYPAFAPVLLLAGSLVVFSRVYLGVHFPVDVLAGVAIGVVTAILVLTVAGSLA</sequence>
<dbReference type="AlphaFoldDB" id="A0A6G8QBH4"/>
<dbReference type="GO" id="GO:0005886">
    <property type="term" value="C:plasma membrane"/>
    <property type="evidence" value="ECO:0007669"/>
    <property type="project" value="UniProtKB-SubCell"/>
</dbReference>
<evidence type="ECO:0000256" key="6">
    <source>
        <dbReference type="ARBA" id="ARBA00023136"/>
    </source>
</evidence>
<dbReference type="PANTHER" id="PTHR14969:SF62">
    <property type="entry name" value="DECAPRENYLPHOSPHORYL-5-PHOSPHORIBOSE PHOSPHATASE RV3807C-RELATED"/>
    <property type="match status" value="1"/>
</dbReference>
<keyword evidence="6 7" id="KW-0472">Membrane</keyword>
<dbReference type="KEGG" id="rub:GBA63_14950"/>
<keyword evidence="5 7" id="KW-1133">Transmembrane helix</keyword>
<dbReference type="Pfam" id="PF01569">
    <property type="entry name" value="PAP2"/>
    <property type="match status" value="1"/>
</dbReference>
<organism evidence="9 10">
    <name type="scientific">Rubrobacter tropicus</name>
    <dbReference type="NCBI Taxonomy" id="2653851"/>
    <lineage>
        <taxon>Bacteria</taxon>
        <taxon>Bacillati</taxon>
        <taxon>Actinomycetota</taxon>
        <taxon>Rubrobacteria</taxon>
        <taxon>Rubrobacterales</taxon>
        <taxon>Rubrobacteraceae</taxon>
        <taxon>Rubrobacter</taxon>
    </lineage>
</organism>
<dbReference type="Proteomes" id="UP000501452">
    <property type="component" value="Chromosome"/>
</dbReference>
<evidence type="ECO:0000256" key="2">
    <source>
        <dbReference type="ARBA" id="ARBA00022475"/>
    </source>
</evidence>
<feature type="domain" description="Phosphatidic acid phosphatase type 2/haloperoxidase" evidence="8">
    <location>
        <begin position="62"/>
        <end position="171"/>
    </location>
</feature>
<evidence type="ECO:0000313" key="9">
    <source>
        <dbReference type="EMBL" id="QIN83788.1"/>
    </source>
</evidence>
<name>A0A6G8QBH4_9ACTN</name>
<dbReference type="InterPro" id="IPR036938">
    <property type="entry name" value="PAP2/HPO_sf"/>
</dbReference>
<keyword evidence="10" id="KW-1185">Reference proteome</keyword>
<feature type="transmembrane region" description="Helical" evidence="7">
    <location>
        <begin position="129"/>
        <end position="150"/>
    </location>
</feature>
<evidence type="ECO:0000256" key="3">
    <source>
        <dbReference type="ARBA" id="ARBA00022692"/>
    </source>
</evidence>